<sequence>MHVLEVCMEAKTLFTTDLCTYFGFCSVPVQLLVEVRGSALKCYQLSAIKVRGGCRHRSRSLLINTNLKQTWSSHENRKRGMETKHRTTTNVST</sequence>
<comment type="caution">
    <text evidence="2">The sequence shown here is derived from an EMBL/GenBank/DDBJ whole genome shotgun (WGS) entry which is preliminary data.</text>
</comment>
<evidence type="ECO:0000313" key="3">
    <source>
        <dbReference type="Proteomes" id="UP000593565"/>
    </source>
</evidence>
<organism evidence="2 3">
    <name type="scientific">Ameiurus melas</name>
    <name type="common">Black bullhead</name>
    <name type="synonym">Silurus melas</name>
    <dbReference type="NCBI Taxonomy" id="219545"/>
    <lineage>
        <taxon>Eukaryota</taxon>
        <taxon>Metazoa</taxon>
        <taxon>Chordata</taxon>
        <taxon>Craniata</taxon>
        <taxon>Vertebrata</taxon>
        <taxon>Euteleostomi</taxon>
        <taxon>Actinopterygii</taxon>
        <taxon>Neopterygii</taxon>
        <taxon>Teleostei</taxon>
        <taxon>Ostariophysi</taxon>
        <taxon>Siluriformes</taxon>
        <taxon>Ictaluridae</taxon>
        <taxon>Ameiurus</taxon>
    </lineage>
</organism>
<feature type="region of interest" description="Disordered" evidence="1">
    <location>
        <begin position="72"/>
        <end position="93"/>
    </location>
</feature>
<dbReference type="AlphaFoldDB" id="A0A7J6BC54"/>
<feature type="compositionally biased region" description="Basic and acidic residues" evidence="1">
    <location>
        <begin position="74"/>
        <end position="85"/>
    </location>
</feature>
<gene>
    <name evidence="2" type="ORF">AMELA_G00039650</name>
</gene>
<dbReference type="EMBL" id="JAAGNN010000003">
    <property type="protein sequence ID" value="KAF4091671.1"/>
    <property type="molecule type" value="Genomic_DNA"/>
</dbReference>
<evidence type="ECO:0000256" key="1">
    <source>
        <dbReference type="SAM" id="MobiDB-lite"/>
    </source>
</evidence>
<protein>
    <submittedName>
        <fullName evidence="2">Uncharacterized protein</fullName>
    </submittedName>
</protein>
<reference evidence="2 3" key="1">
    <citation type="submission" date="2020-02" db="EMBL/GenBank/DDBJ databases">
        <title>A chromosome-scale genome assembly of the black bullhead catfish (Ameiurus melas).</title>
        <authorList>
            <person name="Wen M."/>
            <person name="Zham M."/>
            <person name="Cabau C."/>
            <person name="Klopp C."/>
            <person name="Donnadieu C."/>
            <person name="Roques C."/>
            <person name="Bouchez O."/>
            <person name="Lampietro C."/>
            <person name="Jouanno E."/>
            <person name="Herpin A."/>
            <person name="Louis A."/>
            <person name="Berthelot C."/>
            <person name="Parey E."/>
            <person name="Roest-Crollius H."/>
            <person name="Braasch I."/>
            <person name="Postlethwait J."/>
            <person name="Robinson-Rechavi M."/>
            <person name="Echchiki A."/>
            <person name="Begum T."/>
            <person name="Montfort J."/>
            <person name="Schartl M."/>
            <person name="Bobe J."/>
            <person name="Guiguen Y."/>
        </authorList>
    </citation>
    <scope>NUCLEOTIDE SEQUENCE [LARGE SCALE GENOMIC DNA]</scope>
    <source>
        <strain evidence="2">M_S1</strain>
        <tissue evidence="2">Blood</tissue>
    </source>
</reference>
<keyword evidence="3" id="KW-1185">Reference proteome</keyword>
<evidence type="ECO:0000313" key="2">
    <source>
        <dbReference type="EMBL" id="KAF4091671.1"/>
    </source>
</evidence>
<name>A0A7J6BC54_AMEME</name>
<dbReference type="Proteomes" id="UP000593565">
    <property type="component" value="Unassembled WGS sequence"/>
</dbReference>
<accession>A0A7J6BC54</accession>
<proteinExistence type="predicted"/>